<dbReference type="InterPro" id="IPR032305">
    <property type="entry name" value="GTP-bd_M"/>
</dbReference>
<dbReference type="EMBL" id="PISP01000002">
    <property type="protein sequence ID" value="PKD43825.1"/>
    <property type="molecule type" value="Genomic_DNA"/>
</dbReference>
<evidence type="ECO:0000256" key="6">
    <source>
        <dbReference type="HAMAP-Rule" id="MF_00900"/>
    </source>
</evidence>
<evidence type="ECO:0000256" key="8">
    <source>
        <dbReference type="PIRSR" id="PIRSR006809-2"/>
    </source>
</evidence>
<feature type="coiled-coil region" evidence="9">
    <location>
        <begin position="171"/>
        <end position="198"/>
    </location>
</feature>
<feature type="binding site" evidence="7">
    <location>
        <begin position="234"/>
        <end position="238"/>
    </location>
    <ligand>
        <name>GTP</name>
        <dbReference type="ChEBI" id="CHEBI:37565"/>
    </ligand>
</feature>
<evidence type="ECO:0000256" key="5">
    <source>
        <dbReference type="ARBA" id="ARBA00023134"/>
    </source>
</evidence>
<keyword evidence="4 8" id="KW-0460">Magnesium</keyword>
<dbReference type="InterPro" id="IPR030394">
    <property type="entry name" value="G_HFLX_dom"/>
</dbReference>
<keyword evidence="1 6" id="KW-0963">Cytoplasm</keyword>
<dbReference type="HAMAP" id="MF_00900">
    <property type="entry name" value="GTPase_HflX"/>
    <property type="match status" value="1"/>
</dbReference>
<dbReference type="PANTHER" id="PTHR10229:SF0">
    <property type="entry name" value="GTP-BINDING PROTEIN 6-RELATED"/>
    <property type="match status" value="1"/>
</dbReference>
<comment type="subunit">
    <text evidence="6">Monomer. Associates with the 50S ribosomal subunit.</text>
</comment>
<evidence type="ECO:0000313" key="12">
    <source>
        <dbReference type="Proteomes" id="UP000233398"/>
    </source>
</evidence>
<dbReference type="PROSITE" id="PS51705">
    <property type="entry name" value="G_HFLX"/>
    <property type="match status" value="1"/>
</dbReference>
<feature type="binding site" evidence="7">
    <location>
        <begin position="321"/>
        <end position="324"/>
    </location>
    <ligand>
        <name>GTP</name>
        <dbReference type="ChEBI" id="CHEBI:37565"/>
    </ligand>
</feature>
<proteinExistence type="inferred from homology"/>
<gene>
    <name evidence="6 11" type="primary">hflX</name>
    <name evidence="11" type="ORF">CWD77_09725</name>
</gene>
<dbReference type="FunFam" id="3.40.50.11060:FF:000001">
    <property type="entry name" value="GTPase HflX"/>
    <property type="match status" value="1"/>
</dbReference>
<dbReference type="InterPro" id="IPR025121">
    <property type="entry name" value="GTPase_HflX_N"/>
</dbReference>
<protein>
    <recommendedName>
        <fullName evidence="6">GTPase HflX</fullName>
    </recommendedName>
    <alternativeName>
        <fullName evidence="6">GTP-binding protein HflX</fullName>
    </alternativeName>
</protein>
<feature type="domain" description="Hflx-type G" evidence="10">
    <location>
        <begin position="203"/>
        <end position="367"/>
    </location>
</feature>
<keyword evidence="9" id="KW-0175">Coiled coil</keyword>
<dbReference type="GO" id="GO:0005525">
    <property type="term" value="F:GTP binding"/>
    <property type="evidence" value="ECO:0007669"/>
    <property type="project" value="UniProtKB-UniRule"/>
</dbReference>
<evidence type="ECO:0000256" key="9">
    <source>
        <dbReference type="SAM" id="Coils"/>
    </source>
</evidence>
<comment type="function">
    <text evidence="6">GTPase that associates with the 50S ribosomal subunit and may have a role during protein synthesis or ribosome biogenesis.</text>
</comment>
<dbReference type="OrthoDB" id="9812272at2"/>
<evidence type="ECO:0000313" key="11">
    <source>
        <dbReference type="EMBL" id="PKD43825.1"/>
    </source>
</evidence>
<comment type="caution">
    <text evidence="11">The sequence shown here is derived from an EMBL/GenBank/DDBJ whole genome shotgun (WGS) entry which is preliminary data.</text>
</comment>
<dbReference type="Proteomes" id="UP000233398">
    <property type="component" value="Unassembled WGS sequence"/>
</dbReference>
<dbReference type="PIRSF" id="PIRSF006809">
    <property type="entry name" value="GTP-binding_hflX_prd"/>
    <property type="match status" value="1"/>
</dbReference>
<feature type="binding site" evidence="8">
    <location>
        <position position="216"/>
    </location>
    <ligand>
        <name>Mg(2+)</name>
        <dbReference type="ChEBI" id="CHEBI:18420"/>
    </ligand>
</feature>
<evidence type="ECO:0000256" key="2">
    <source>
        <dbReference type="ARBA" id="ARBA00022723"/>
    </source>
</evidence>
<dbReference type="GO" id="GO:0005737">
    <property type="term" value="C:cytoplasm"/>
    <property type="evidence" value="ECO:0007669"/>
    <property type="project" value="UniProtKB-SubCell"/>
</dbReference>
<feature type="binding site" evidence="7">
    <location>
        <begin position="255"/>
        <end position="258"/>
    </location>
    <ligand>
        <name>GTP</name>
        <dbReference type="ChEBI" id="CHEBI:37565"/>
    </ligand>
</feature>
<evidence type="ECO:0000256" key="4">
    <source>
        <dbReference type="ARBA" id="ARBA00022842"/>
    </source>
</evidence>
<dbReference type="InterPro" id="IPR006073">
    <property type="entry name" value="GTP-bd"/>
</dbReference>
<dbReference type="Pfam" id="PF16360">
    <property type="entry name" value="GTP-bdg_M"/>
    <property type="match status" value="1"/>
</dbReference>
<dbReference type="PANTHER" id="PTHR10229">
    <property type="entry name" value="GTP-BINDING PROTEIN HFLX"/>
    <property type="match status" value="1"/>
</dbReference>
<dbReference type="AlphaFoldDB" id="A0A2N0VI01"/>
<dbReference type="PRINTS" id="PR00326">
    <property type="entry name" value="GTP1OBG"/>
</dbReference>
<reference evidence="11 12" key="1">
    <citation type="submission" date="2017-11" db="EMBL/GenBank/DDBJ databases">
        <title>Rhodohalobacter 15182 sp. nov., isolated from a salt lake.</title>
        <authorList>
            <person name="Han S."/>
        </authorList>
    </citation>
    <scope>NUCLEOTIDE SEQUENCE [LARGE SCALE GENOMIC DNA]</scope>
    <source>
        <strain evidence="11 12">15182</strain>
    </source>
</reference>
<dbReference type="Pfam" id="PF13167">
    <property type="entry name" value="GTP-bdg_N"/>
    <property type="match status" value="1"/>
</dbReference>
<evidence type="ECO:0000256" key="7">
    <source>
        <dbReference type="PIRSR" id="PIRSR006809-1"/>
    </source>
</evidence>
<dbReference type="InterPro" id="IPR027417">
    <property type="entry name" value="P-loop_NTPase"/>
</dbReference>
<dbReference type="GO" id="GO:0003924">
    <property type="term" value="F:GTPase activity"/>
    <property type="evidence" value="ECO:0007669"/>
    <property type="project" value="UniProtKB-UniRule"/>
</dbReference>
<evidence type="ECO:0000259" key="10">
    <source>
        <dbReference type="PROSITE" id="PS51705"/>
    </source>
</evidence>
<dbReference type="Gene3D" id="3.40.50.11060">
    <property type="entry name" value="GTPase HflX, N-terminal domain"/>
    <property type="match status" value="1"/>
</dbReference>
<dbReference type="Pfam" id="PF01926">
    <property type="entry name" value="MMR_HSR1"/>
    <property type="match status" value="1"/>
</dbReference>
<dbReference type="InterPro" id="IPR042108">
    <property type="entry name" value="GTPase_HflX_N_sf"/>
</dbReference>
<keyword evidence="12" id="KW-1185">Reference proteome</keyword>
<dbReference type="SUPFAM" id="SSF52540">
    <property type="entry name" value="P-loop containing nucleoside triphosphate hydrolases"/>
    <property type="match status" value="1"/>
</dbReference>
<organism evidence="11 12">
    <name type="scientific">Rhodohalobacter barkolensis</name>
    <dbReference type="NCBI Taxonomy" id="2053187"/>
    <lineage>
        <taxon>Bacteria</taxon>
        <taxon>Pseudomonadati</taxon>
        <taxon>Balneolota</taxon>
        <taxon>Balneolia</taxon>
        <taxon>Balneolales</taxon>
        <taxon>Balneolaceae</taxon>
        <taxon>Rhodohalobacter</taxon>
    </lineage>
</organism>
<dbReference type="RefSeq" id="WP_101073364.1">
    <property type="nucleotide sequence ID" value="NZ_PISP01000002.1"/>
</dbReference>
<sequence>MLEDIRKPSLSKERAILVGIYGADTPRWLAEEYLEELELLADTAGADTVEKVLQNRPHPDPTTFVGTGKLRELKSLVSEKSADVLIFDDDLSPTQIRNIEKTVDNKVLDRSGLILDIFASRAKTAAAKTQVELAQLQYLLPRLTRFWTHLSRQKGGIGTKGPGETQIETDRRLIGKRISTLKEKLEKLDRQRTTQRKNREGIARVSLVGYTNAGKSTLMNALTDTNVLAEDRLFATLDSTVRRLELEDHEILLSDTVGFIRKLPHNLIESFKSTLDEVRDADILLHVVDSSSKLLEDYIDVVNDTLKELEIEGKKMVLVLNKIDRLEPEKLMGLKKEYPGAVFVSAARGIGLNKLKQRIKLLIEEDYVEFAYDVPMSHYKAVAYLHEVAVIDREHFEGNRVTIEGTVSKAERDRFESILAEIQPVKSQ</sequence>
<keyword evidence="2 8" id="KW-0479">Metal-binding</keyword>
<evidence type="ECO:0000256" key="1">
    <source>
        <dbReference type="ARBA" id="ARBA00022490"/>
    </source>
</evidence>
<dbReference type="GO" id="GO:0043022">
    <property type="term" value="F:ribosome binding"/>
    <property type="evidence" value="ECO:0007669"/>
    <property type="project" value="TreeGrafter"/>
</dbReference>
<comment type="similarity">
    <text evidence="6">Belongs to the TRAFAC class OBG-HflX-like GTPase superfamily. HflX GTPase family.</text>
</comment>
<accession>A0A2N0VI01</accession>
<evidence type="ECO:0000256" key="3">
    <source>
        <dbReference type="ARBA" id="ARBA00022741"/>
    </source>
</evidence>
<dbReference type="NCBIfam" id="TIGR03156">
    <property type="entry name" value="GTP_HflX"/>
    <property type="match status" value="1"/>
</dbReference>
<dbReference type="InterPro" id="IPR016496">
    <property type="entry name" value="GTPase_HflX"/>
</dbReference>
<keyword evidence="3 6" id="KW-0547">Nucleotide-binding</keyword>
<feature type="binding site" evidence="8">
    <location>
        <position position="236"/>
    </location>
    <ligand>
        <name>Mg(2+)</name>
        <dbReference type="ChEBI" id="CHEBI:18420"/>
    </ligand>
</feature>
<comment type="cofactor">
    <cofactor evidence="8">
        <name>Mg(2+)</name>
        <dbReference type="ChEBI" id="CHEBI:18420"/>
    </cofactor>
</comment>
<dbReference type="GO" id="GO:0046872">
    <property type="term" value="F:metal ion binding"/>
    <property type="evidence" value="ECO:0007669"/>
    <property type="project" value="UniProtKB-KW"/>
</dbReference>
<dbReference type="Gene3D" id="3.40.50.300">
    <property type="entry name" value="P-loop containing nucleotide triphosphate hydrolases"/>
    <property type="match status" value="1"/>
</dbReference>
<comment type="subcellular location">
    <subcellularLocation>
        <location evidence="6">Cytoplasm</location>
    </subcellularLocation>
    <text evidence="6">May associate with membranes.</text>
</comment>
<name>A0A2N0VI01_9BACT</name>
<dbReference type="Gene3D" id="6.10.250.2860">
    <property type="match status" value="1"/>
</dbReference>
<keyword evidence="5 6" id="KW-0342">GTP-binding</keyword>
<feature type="binding site" evidence="7">
    <location>
        <begin position="209"/>
        <end position="216"/>
    </location>
    <ligand>
        <name>GTP</name>
        <dbReference type="ChEBI" id="CHEBI:37565"/>
    </ligand>
</feature>
<dbReference type="CDD" id="cd01878">
    <property type="entry name" value="HflX"/>
    <property type="match status" value="1"/>
</dbReference>